<dbReference type="Pfam" id="PF00534">
    <property type="entry name" value="Glycos_transf_1"/>
    <property type="match status" value="1"/>
</dbReference>
<proteinExistence type="predicted"/>
<dbReference type="PANTHER" id="PTHR12526:SF627">
    <property type="entry name" value="D-RHAMNOSYLTRANSFERASE WBPZ"/>
    <property type="match status" value="1"/>
</dbReference>
<dbReference type="Proteomes" id="UP000247792">
    <property type="component" value="Unassembled WGS sequence"/>
</dbReference>
<protein>
    <submittedName>
        <fullName evidence="2">Glycosyl transferase family 1</fullName>
    </submittedName>
</protein>
<sequence>MTYHANIVRQKILEKVYQPLRHWFLNDVDRMVTTSPSYLSGNVVLNGYREQTEAIAYSLDSQDNEVYSRPDSESLAKWRERFNGRFFLFWGRLDYCKSLHILLQAVADTDIPLVIVGDGPEAAALKQQARDLQLNHVHFLGALPEEDKVALLSLCYGVVFPSHLRSETLGISLPEAAMHAKPMITSETGTGTAFLNIADETGLVVPPEDTFALRAALMRLWDKPALAMQMGNFAQKRYQTIFNAEMMAKNYARLYVDVISGNAKEP</sequence>
<organism evidence="2 3">
    <name type="scientific">Undibacterium pigrum</name>
    <dbReference type="NCBI Taxonomy" id="401470"/>
    <lineage>
        <taxon>Bacteria</taxon>
        <taxon>Pseudomonadati</taxon>
        <taxon>Pseudomonadota</taxon>
        <taxon>Betaproteobacteria</taxon>
        <taxon>Burkholderiales</taxon>
        <taxon>Oxalobacteraceae</taxon>
        <taxon>Undibacterium</taxon>
    </lineage>
</organism>
<feature type="domain" description="Glycosyl transferase family 1" evidence="1">
    <location>
        <begin position="77"/>
        <end position="237"/>
    </location>
</feature>
<dbReference type="InterPro" id="IPR001296">
    <property type="entry name" value="Glyco_trans_1"/>
</dbReference>
<comment type="caution">
    <text evidence="2">The sequence shown here is derived from an EMBL/GenBank/DDBJ whole genome shotgun (WGS) entry which is preliminary data.</text>
</comment>
<dbReference type="SUPFAM" id="SSF53756">
    <property type="entry name" value="UDP-Glycosyltransferase/glycogen phosphorylase"/>
    <property type="match status" value="1"/>
</dbReference>
<name>A0A318JJW7_9BURK</name>
<dbReference type="Gene3D" id="3.40.50.2000">
    <property type="entry name" value="Glycogen Phosphorylase B"/>
    <property type="match status" value="2"/>
</dbReference>
<evidence type="ECO:0000313" key="2">
    <source>
        <dbReference type="EMBL" id="PXX47719.1"/>
    </source>
</evidence>
<reference evidence="2 3" key="1">
    <citation type="submission" date="2018-05" db="EMBL/GenBank/DDBJ databases">
        <title>Genomic Encyclopedia of Type Strains, Phase IV (KMG-IV): sequencing the most valuable type-strain genomes for metagenomic binning, comparative biology and taxonomic classification.</title>
        <authorList>
            <person name="Goeker M."/>
        </authorList>
    </citation>
    <scope>NUCLEOTIDE SEQUENCE [LARGE SCALE GENOMIC DNA]</scope>
    <source>
        <strain evidence="2 3">DSM 19792</strain>
    </source>
</reference>
<dbReference type="RefSeq" id="WP_170133420.1">
    <property type="nucleotide sequence ID" value="NZ_QJKB01000001.1"/>
</dbReference>
<evidence type="ECO:0000313" key="3">
    <source>
        <dbReference type="Proteomes" id="UP000247792"/>
    </source>
</evidence>
<gene>
    <name evidence="2" type="ORF">DFR42_1011316</name>
</gene>
<dbReference type="GO" id="GO:0016757">
    <property type="term" value="F:glycosyltransferase activity"/>
    <property type="evidence" value="ECO:0007669"/>
    <property type="project" value="InterPro"/>
</dbReference>
<keyword evidence="2" id="KW-0808">Transferase</keyword>
<dbReference type="AlphaFoldDB" id="A0A318JJW7"/>
<keyword evidence="3" id="KW-1185">Reference proteome</keyword>
<dbReference type="EMBL" id="QJKB01000001">
    <property type="protein sequence ID" value="PXX47719.1"/>
    <property type="molecule type" value="Genomic_DNA"/>
</dbReference>
<dbReference type="PANTHER" id="PTHR12526">
    <property type="entry name" value="GLYCOSYLTRANSFERASE"/>
    <property type="match status" value="1"/>
</dbReference>
<accession>A0A318JJW7</accession>
<evidence type="ECO:0000259" key="1">
    <source>
        <dbReference type="Pfam" id="PF00534"/>
    </source>
</evidence>